<feature type="transmembrane region" description="Helical" evidence="6">
    <location>
        <begin position="23"/>
        <end position="47"/>
    </location>
</feature>
<dbReference type="PANTHER" id="PTHR30093">
    <property type="entry name" value="GENERAL SECRETION PATHWAY PROTEIN G"/>
    <property type="match status" value="1"/>
</dbReference>
<dbReference type="Proteomes" id="UP000228758">
    <property type="component" value="Unassembled WGS sequence"/>
</dbReference>
<evidence type="ECO:0000256" key="3">
    <source>
        <dbReference type="ARBA" id="ARBA00022692"/>
    </source>
</evidence>
<evidence type="ECO:0000313" key="8">
    <source>
        <dbReference type="Proteomes" id="UP000228758"/>
    </source>
</evidence>
<keyword evidence="8" id="KW-1185">Reference proteome</keyword>
<accession>A0A2M9CMX9</accession>
<dbReference type="RefSeq" id="WP_100365360.1">
    <property type="nucleotide sequence ID" value="NZ_PGFF01000001.1"/>
</dbReference>
<evidence type="ECO:0000313" key="7">
    <source>
        <dbReference type="EMBL" id="PJJ73250.1"/>
    </source>
</evidence>
<keyword evidence="5 6" id="KW-0472">Membrane</keyword>
<dbReference type="EMBL" id="PGFF01000001">
    <property type="protein sequence ID" value="PJJ73250.1"/>
    <property type="molecule type" value="Genomic_DNA"/>
</dbReference>
<dbReference type="InterPro" id="IPR012902">
    <property type="entry name" value="N_methyl_site"/>
</dbReference>
<dbReference type="Pfam" id="PF07963">
    <property type="entry name" value="N_methyl"/>
    <property type="match status" value="1"/>
</dbReference>
<dbReference type="PANTHER" id="PTHR30093:SF44">
    <property type="entry name" value="TYPE II SECRETION SYSTEM CORE PROTEIN G"/>
    <property type="match status" value="1"/>
</dbReference>
<evidence type="ECO:0000256" key="4">
    <source>
        <dbReference type="ARBA" id="ARBA00022989"/>
    </source>
</evidence>
<evidence type="ECO:0000256" key="5">
    <source>
        <dbReference type="ARBA" id="ARBA00023136"/>
    </source>
</evidence>
<gene>
    <name evidence="7" type="ORF">CLV46_2836</name>
</gene>
<sequence>MITRLHTNLTSFRDRIKSDEKGFTLIELLVVVLIIGVLAAIAIPIYLNVQATAKDNSAKGTVTEAKTAVVAYLTEKGELPTTLESGDTGAGYNPSDDIPVTYKPNVAAKTFCISAQYEGGKIFKVTDKTAVEETEAACA</sequence>
<evidence type="ECO:0000256" key="6">
    <source>
        <dbReference type="SAM" id="Phobius"/>
    </source>
</evidence>
<name>A0A2M9CMX9_9MICO</name>
<proteinExistence type="predicted"/>
<evidence type="ECO:0000256" key="2">
    <source>
        <dbReference type="ARBA" id="ARBA00022481"/>
    </source>
</evidence>
<reference evidence="7 8" key="1">
    <citation type="submission" date="2017-11" db="EMBL/GenBank/DDBJ databases">
        <title>Genomic Encyclopedia of Archaeal and Bacterial Type Strains, Phase II (KMG-II): From Individual Species to Whole Genera.</title>
        <authorList>
            <person name="Goeker M."/>
        </authorList>
    </citation>
    <scope>NUCLEOTIDE SEQUENCE [LARGE SCALE GENOMIC DNA]</scope>
    <source>
        <strain evidence="7 8">DSM 27393</strain>
    </source>
</reference>
<dbReference type="PROSITE" id="PS00409">
    <property type="entry name" value="PROKAR_NTER_METHYL"/>
    <property type="match status" value="1"/>
</dbReference>
<dbReference type="AlphaFoldDB" id="A0A2M9CMX9"/>
<keyword evidence="3 6" id="KW-0812">Transmembrane</keyword>
<keyword evidence="4 6" id="KW-1133">Transmembrane helix</keyword>
<dbReference type="NCBIfam" id="TIGR02532">
    <property type="entry name" value="IV_pilin_GFxxxE"/>
    <property type="match status" value="1"/>
</dbReference>
<comment type="caution">
    <text evidence="7">The sequence shown here is derived from an EMBL/GenBank/DDBJ whole genome shotgun (WGS) entry which is preliminary data.</text>
</comment>
<dbReference type="GO" id="GO:0016020">
    <property type="term" value="C:membrane"/>
    <property type="evidence" value="ECO:0007669"/>
    <property type="project" value="UniProtKB-SubCell"/>
</dbReference>
<keyword evidence="2" id="KW-0488">Methylation</keyword>
<evidence type="ECO:0000256" key="1">
    <source>
        <dbReference type="ARBA" id="ARBA00004167"/>
    </source>
</evidence>
<dbReference type="Gene3D" id="3.30.700.10">
    <property type="entry name" value="Glycoprotein, Type 4 Pilin"/>
    <property type="match status" value="1"/>
</dbReference>
<dbReference type="SUPFAM" id="SSF54523">
    <property type="entry name" value="Pili subunits"/>
    <property type="match status" value="1"/>
</dbReference>
<comment type="subcellular location">
    <subcellularLocation>
        <location evidence="1">Membrane</location>
        <topology evidence="1">Single-pass membrane protein</topology>
    </subcellularLocation>
</comment>
<protein>
    <submittedName>
        <fullName evidence="7">Prepilin-type N-terminal cleavage/methylation domain-containing protein</fullName>
    </submittedName>
</protein>
<dbReference type="InterPro" id="IPR045584">
    <property type="entry name" value="Pilin-like"/>
</dbReference>
<organism evidence="7 8">
    <name type="scientific">Diaminobutyricimonas aerilata</name>
    <dbReference type="NCBI Taxonomy" id="1162967"/>
    <lineage>
        <taxon>Bacteria</taxon>
        <taxon>Bacillati</taxon>
        <taxon>Actinomycetota</taxon>
        <taxon>Actinomycetes</taxon>
        <taxon>Micrococcales</taxon>
        <taxon>Microbacteriaceae</taxon>
        <taxon>Diaminobutyricimonas</taxon>
    </lineage>
</organism>